<evidence type="ECO:0000256" key="1">
    <source>
        <dbReference type="ARBA" id="ARBA00004651"/>
    </source>
</evidence>
<feature type="transmembrane region" description="Helical" evidence="9">
    <location>
        <begin position="355"/>
        <end position="381"/>
    </location>
</feature>
<feature type="transmembrane region" description="Helical" evidence="9">
    <location>
        <begin position="202"/>
        <end position="219"/>
    </location>
</feature>
<feature type="transmembrane region" description="Helical" evidence="9">
    <location>
        <begin position="435"/>
        <end position="456"/>
    </location>
</feature>
<keyword evidence="7 9" id="KW-0472">Membrane</keyword>
<keyword evidence="4" id="KW-1003">Cell membrane</keyword>
<reference evidence="11" key="2">
    <citation type="journal article" date="2021" name="PeerJ">
        <title>Extensive microbial diversity within the chicken gut microbiome revealed by metagenomics and culture.</title>
        <authorList>
            <person name="Gilroy R."/>
            <person name="Ravi A."/>
            <person name="Getino M."/>
            <person name="Pursley I."/>
            <person name="Horton D.L."/>
            <person name="Alikhan N.F."/>
            <person name="Baker D."/>
            <person name="Gharbi K."/>
            <person name="Hall N."/>
            <person name="Watson M."/>
            <person name="Adriaenssens E.M."/>
            <person name="Foster-Nyarko E."/>
            <person name="Jarju S."/>
            <person name="Secka A."/>
            <person name="Antonio M."/>
            <person name="Oren A."/>
            <person name="Chaudhuri R.R."/>
            <person name="La Ragione R."/>
            <person name="Hildebrand F."/>
            <person name="Pallen M.J."/>
        </authorList>
    </citation>
    <scope>NUCLEOTIDE SEQUENCE</scope>
    <source>
        <strain evidence="11">ChiSxjej1B13-7958</strain>
    </source>
</reference>
<keyword evidence="3" id="KW-0050">Antiport</keyword>
<keyword evidence="2" id="KW-0813">Transport</keyword>
<protein>
    <submittedName>
        <fullName evidence="11">Na+/H+ antiporter NhaC</fullName>
    </submittedName>
</protein>
<dbReference type="Proteomes" id="UP000824242">
    <property type="component" value="Unassembled WGS sequence"/>
</dbReference>
<evidence type="ECO:0000256" key="4">
    <source>
        <dbReference type="ARBA" id="ARBA00022475"/>
    </source>
</evidence>
<feature type="transmembrane region" description="Helical" evidence="9">
    <location>
        <begin position="67"/>
        <end position="92"/>
    </location>
</feature>
<comment type="similarity">
    <text evidence="8">Belongs to the NhaC Na(+)/H(+) (TC 2.A.35) antiporter family.</text>
</comment>
<dbReference type="EMBL" id="DVGZ01000032">
    <property type="protein sequence ID" value="HIR46664.1"/>
    <property type="molecule type" value="Genomic_DNA"/>
</dbReference>
<dbReference type="GO" id="GO:0005886">
    <property type="term" value="C:plasma membrane"/>
    <property type="evidence" value="ECO:0007669"/>
    <property type="project" value="UniProtKB-SubCell"/>
</dbReference>
<dbReference type="InterPro" id="IPR004770">
    <property type="entry name" value="Na/H_antiport_NhaC"/>
</dbReference>
<dbReference type="Pfam" id="PF03553">
    <property type="entry name" value="Na_H_antiporter"/>
    <property type="match status" value="1"/>
</dbReference>
<dbReference type="NCBIfam" id="TIGR00931">
    <property type="entry name" value="antiport_nhaC"/>
    <property type="match status" value="1"/>
</dbReference>
<evidence type="ECO:0000256" key="3">
    <source>
        <dbReference type="ARBA" id="ARBA00022449"/>
    </source>
</evidence>
<feature type="transmembrane region" description="Helical" evidence="9">
    <location>
        <begin position="112"/>
        <end position="145"/>
    </location>
</feature>
<dbReference type="PANTHER" id="PTHR33451:SF3">
    <property type="entry name" value="MALATE-2H(+)_NA(+)-LACTATE ANTIPORTER"/>
    <property type="match status" value="1"/>
</dbReference>
<evidence type="ECO:0000256" key="9">
    <source>
        <dbReference type="SAM" id="Phobius"/>
    </source>
</evidence>
<sequence>MESMSKTSRPISFWTALAVFLLLLVLVVSFTAGLGSSPHVPLLLACIAAAVVGACHRFSWKEMLEGITAAIAAAVPALLIILSIGILIAAWVAGGVIPTMVFYGLQIISPSFFLVTALLLCSIVSVAIGSSLSTIGTVGVALFGIGSALGIPPAVTAGAIVSGAYFGDKMSPLSDTTNLAPSVSGAGLFDHIRHMMVTTTPTYLICIVLYAILGAIYGNGSAGDEAQISLTLQTLADQFVIHPLLLLPPLLVLLMVILKIPALPGLMGAAALGILSALFVQGVPVQTMLSAVMDGFQMETGVSTVDTLLNRGGIMSMMKTVALMVLALSFAGIYERTGMAEAILRKIIARVHSDRGLVVATVLTAWGVLIGTGQQYVAIILTGRLFRPLYEQHRLKPQNLSRALEDAGTVFGGIVPYSTGAGFTESALGVSAWQYGFFTFFGWINPLVSIGIALLGKSMPHLPQEKEET</sequence>
<name>A0A9D1DF81_9FIRM</name>
<keyword evidence="5 9" id="KW-0812">Transmembrane</keyword>
<feature type="transmembrane region" description="Helical" evidence="9">
    <location>
        <begin position="313"/>
        <end position="334"/>
    </location>
</feature>
<evidence type="ECO:0000313" key="11">
    <source>
        <dbReference type="EMBL" id="HIR46664.1"/>
    </source>
</evidence>
<evidence type="ECO:0000256" key="6">
    <source>
        <dbReference type="ARBA" id="ARBA00022989"/>
    </source>
</evidence>
<accession>A0A9D1DF81</accession>
<feature type="domain" description="Na+/H+ antiporter NhaC-like C-terminal" evidence="10">
    <location>
        <begin position="163"/>
        <end position="456"/>
    </location>
</feature>
<gene>
    <name evidence="11" type="primary">nhaC</name>
    <name evidence="11" type="ORF">IAB89_03235</name>
</gene>
<dbReference type="PANTHER" id="PTHR33451">
    <property type="entry name" value="MALATE-2H(+)/NA(+)-LACTATE ANTIPORTER"/>
    <property type="match status" value="1"/>
</dbReference>
<evidence type="ECO:0000259" key="10">
    <source>
        <dbReference type="Pfam" id="PF03553"/>
    </source>
</evidence>
<dbReference type="GO" id="GO:0015297">
    <property type="term" value="F:antiporter activity"/>
    <property type="evidence" value="ECO:0007669"/>
    <property type="project" value="UniProtKB-KW"/>
</dbReference>
<keyword evidence="6 9" id="KW-1133">Transmembrane helix</keyword>
<dbReference type="InterPro" id="IPR018461">
    <property type="entry name" value="Na/H_Antiport_NhaC-like_C"/>
</dbReference>
<evidence type="ECO:0000256" key="7">
    <source>
        <dbReference type="ARBA" id="ARBA00023136"/>
    </source>
</evidence>
<evidence type="ECO:0000256" key="5">
    <source>
        <dbReference type="ARBA" id="ARBA00022692"/>
    </source>
</evidence>
<feature type="transmembrane region" description="Helical" evidence="9">
    <location>
        <begin position="40"/>
        <end position="60"/>
    </location>
</feature>
<evidence type="ECO:0000256" key="2">
    <source>
        <dbReference type="ARBA" id="ARBA00022448"/>
    </source>
</evidence>
<organism evidence="11 12">
    <name type="scientific">Candidatus Caccousia avicola</name>
    <dbReference type="NCBI Taxonomy" id="2840721"/>
    <lineage>
        <taxon>Bacteria</taxon>
        <taxon>Bacillati</taxon>
        <taxon>Bacillota</taxon>
        <taxon>Clostridia</taxon>
        <taxon>Eubacteriales</taxon>
        <taxon>Oscillospiraceae</taxon>
        <taxon>Oscillospiraceae incertae sedis</taxon>
        <taxon>Candidatus Caccousia</taxon>
    </lineage>
</organism>
<comment type="caution">
    <text evidence="11">The sequence shown here is derived from an EMBL/GenBank/DDBJ whole genome shotgun (WGS) entry which is preliminary data.</text>
</comment>
<proteinExistence type="inferred from homology"/>
<evidence type="ECO:0000313" key="12">
    <source>
        <dbReference type="Proteomes" id="UP000824242"/>
    </source>
</evidence>
<dbReference type="AlphaFoldDB" id="A0A9D1DF81"/>
<comment type="subcellular location">
    <subcellularLocation>
        <location evidence="1">Cell membrane</location>
        <topology evidence="1">Multi-pass membrane protein</topology>
    </subcellularLocation>
</comment>
<feature type="transmembrane region" description="Helical" evidence="9">
    <location>
        <begin position="239"/>
        <end position="258"/>
    </location>
</feature>
<feature type="transmembrane region" description="Helical" evidence="9">
    <location>
        <begin position="12"/>
        <end position="34"/>
    </location>
</feature>
<dbReference type="InterPro" id="IPR052180">
    <property type="entry name" value="NhaC_Na-H+_Antiporter"/>
</dbReference>
<reference evidence="11" key="1">
    <citation type="submission" date="2020-10" db="EMBL/GenBank/DDBJ databases">
        <authorList>
            <person name="Gilroy R."/>
        </authorList>
    </citation>
    <scope>NUCLEOTIDE SEQUENCE</scope>
    <source>
        <strain evidence="11">ChiSxjej1B13-7958</strain>
    </source>
</reference>
<evidence type="ECO:0000256" key="8">
    <source>
        <dbReference type="ARBA" id="ARBA00038435"/>
    </source>
</evidence>